<protein>
    <recommendedName>
        <fullName evidence="2">DNA/RNA-binding protein Alba-like domain-containing protein</fullName>
    </recommendedName>
</protein>
<dbReference type="PANTHER" id="PTHR31947">
    <property type="entry name" value="DNA/RNA-BINDING PROTEIN ALBA 3"/>
    <property type="match status" value="1"/>
</dbReference>
<dbReference type="AlphaFoldDB" id="A0AAV1HTS2"/>
<comment type="caution">
    <text evidence="3">The sequence shown here is derived from an EMBL/GenBank/DDBJ whole genome shotgun (WGS) entry which is preliminary data.</text>
</comment>
<dbReference type="Proteomes" id="UP001314263">
    <property type="component" value="Unassembled WGS sequence"/>
</dbReference>
<evidence type="ECO:0000256" key="1">
    <source>
        <dbReference type="SAM" id="MobiDB-lite"/>
    </source>
</evidence>
<dbReference type="Gene3D" id="3.30.110.20">
    <property type="entry name" value="Alba-like domain"/>
    <property type="match status" value="1"/>
</dbReference>
<feature type="domain" description="DNA/RNA-binding protein Alba-like" evidence="2">
    <location>
        <begin position="16"/>
        <end position="63"/>
    </location>
</feature>
<reference evidence="3 4" key="1">
    <citation type="submission" date="2023-10" db="EMBL/GenBank/DDBJ databases">
        <authorList>
            <person name="Maclean D."/>
            <person name="Macfadyen A."/>
        </authorList>
    </citation>
    <scope>NUCLEOTIDE SEQUENCE [LARGE SCALE GENOMIC DNA]</scope>
</reference>
<dbReference type="InterPro" id="IPR002775">
    <property type="entry name" value="DNA/RNA-bd_Alba-like"/>
</dbReference>
<organism evidence="3 4">
    <name type="scientific">Coccomyxa viridis</name>
    <dbReference type="NCBI Taxonomy" id="1274662"/>
    <lineage>
        <taxon>Eukaryota</taxon>
        <taxon>Viridiplantae</taxon>
        <taxon>Chlorophyta</taxon>
        <taxon>core chlorophytes</taxon>
        <taxon>Trebouxiophyceae</taxon>
        <taxon>Trebouxiophyceae incertae sedis</taxon>
        <taxon>Coccomyxaceae</taxon>
        <taxon>Coccomyxa</taxon>
    </lineage>
</organism>
<dbReference type="SUPFAM" id="SSF82704">
    <property type="entry name" value="AlbA-like"/>
    <property type="match status" value="1"/>
</dbReference>
<keyword evidence="4" id="KW-1185">Reference proteome</keyword>
<feature type="region of interest" description="Disordered" evidence="1">
    <location>
        <begin position="115"/>
        <end position="137"/>
    </location>
</feature>
<dbReference type="InterPro" id="IPR036882">
    <property type="entry name" value="Alba-like_dom_sf"/>
</dbReference>
<dbReference type="GO" id="GO:0005634">
    <property type="term" value="C:nucleus"/>
    <property type="evidence" value="ECO:0007669"/>
    <property type="project" value="TreeGrafter"/>
</dbReference>
<dbReference type="PIRSF" id="PIRSF030333">
    <property type="entry name" value="UCP030333_Alba"/>
    <property type="match status" value="1"/>
</dbReference>
<gene>
    <name evidence="3" type="ORF">CVIRNUC_000069</name>
</gene>
<accession>A0AAV1HTS2</accession>
<sequence>MDRGQTTDQPGHPARVQVSSSGKPLHYFVELSKRFLQEHGEVQLSAIGLAIPQAVNVSQILTTSGFATELRIRTGLLVSDEGSLDGTSGTLPKGKIEIVLRKSDDFESLVAGGMPAQRTQRESRQGALQVEEAVTSA</sequence>
<dbReference type="GO" id="GO:0003723">
    <property type="term" value="F:RNA binding"/>
    <property type="evidence" value="ECO:0007669"/>
    <property type="project" value="TreeGrafter"/>
</dbReference>
<dbReference type="EMBL" id="CAUYUE010000001">
    <property type="protein sequence ID" value="CAK0731982.1"/>
    <property type="molecule type" value="Genomic_DNA"/>
</dbReference>
<name>A0AAV1HTS2_9CHLO</name>
<evidence type="ECO:0000313" key="4">
    <source>
        <dbReference type="Proteomes" id="UP001314263"/>
    </source>
</evidence>
<dbReference type="Pfam" id="PF01918">
    <property type="entry name" value="Alba"/>
    <property type="match status" value="1"/>
</dbReference>
<evidence type="ECO:0000313" key="3">
    <source>
        <dbReference type="EMBL" id="CAK0731982.1"/>
    </source>
</evidence>
<proteinExistence type="predicted"/>
<dbReference type="InterPro" id="IPR014560">
    <property type="entry name" value="UCP030333_Alba"/>
</dbReference>
<evidence type="ECO:0000259" key="2">
    <source>
        <dbReference type="Pfam" id="PF01918"/>
    </source>
</evidence>
<dbReference type="PANTHER" id="PTHR31947:SF36">
    <property type="entry name" value="DNA_RNA-BINDING PROTEIN ALBA-LIKE DOMAIN-CONTAINING PROTEIN"/>
    <property type="match status" value="1"/>
</dbReference>